<dbReference type="SUPFAM" id="SSF103473">
    <property type="entry name" value="MFS general substrate transporter"/>
    <property type="match status" value="1"/>
</dbReference>
<keyword evidence="6 8" id="KW-1133">Transmembrane helix</keyword>
<evidence type="ECO:0000259" key="9">
    <source>
        <dbReference type="PROSITE" id="PS50850"/>
    </source>
</evidence>
<evidence type="ECO:0000256" key="4">
    <source>
        <dbReference type="ARBA" id="ARBA00022475"/>
    </source>
</evidence>
<feature type="transmembrane region" description="Helical" evidence="8">
    <location>
        <begin position="369"/>
        <end position="389"/>
    </location>
</feature>
<dbReference type="CDD" id="cd17324">
    <property type="entry name" value="MFS_NepI_like"/>
    <property type="match status" value="1"/>
</dbReference>
<dbReference type="PANTHER" id="PTHR43271">
    <property type="entry name" value="BLL2771 PROTEIN"/>
    <property type="match status" value="1"/>
</dbReference>
<dbReference type="Pfam" id="PF07690">
    <property type="entry name" value="MFS_1"/>
    <property type="match status" value="1"/>
</dbReference>
<feature type="domain" description="Major facilitator superfamily (MFS) profile" evidence="9">
    <location>
        <begin position="10"/>
        <end position="393"/>
    </location>
</feature>
<feature type="transmembrane region" description="Helical" evidence="8">
    <location>
        <begin position="169"/>
        <end position="188"/>
    </location>
</feature>
<evidence type="ECO:0000256" key="6">
    <source>
        <dbReference type="ARBA" id="ARBA00022989"/>
    </source>
</evidence>
<keyword evidence="5 8" id="KW-0812">Transmembrane</keyword>
<feature type="transmembrane region" description="Helical" evidence="8">
    <location>
        <begin position="252"/>
        <end position="270"/>
    </location>
</feature>
<feature type="transmembrane region" description="Helical" evidence="8">
    <location>
        <begin position="341"/>
        <end position="363"/>
    </location>
</feature>
<feature type="transmembrane region" description="Helical" evidence="8">
    <location>
        <begin position="43"/>
        <end position="68"/>
    </location>
</feature>
<feature type="transmembrane region" description="Helical" evidence="8">
    <location>
        <begin position="105"/>
        <end position="127"/>
    </location>
</feature>
<dbReference type="GeneID" id="82854159"/>
<keyword evidence="3" id="KW-0813">Transport</keyword>
<evidence type="ECO:0000313" key="11">
    <source>
        <dbReference type="Proteomes" id="UP000288675"/>
    </source>
</evidence>
<dbReference type="RefSeq" id="WP_046131505.1">
    <property type="nucleotide sequence ID" value="NZ_CP035232.1"/>
</dbReference>
<dbReference type="GO" id="GO:0005886">
    <property type="term" value="C:plasma membrane"/>
    <property type="evidence" value="ECO:0007669"/>
    <property type="project" value="UniProtKB-SubCell"/>
</dbReference>
<feature type="transmembrane region" description="Helical" evidence="8">
    <location>
        <begin position="80"/>
        <end position="99"/>
    </location>
</feature>
<feature type="transmembrane region" description="Helical" evidence="8">
    <location>
        <begin position="282"/>
        <end position="303"/>
    </location>
</feature>
<protein>
    <submittedName>
        <fullName evidence="10">MFS transporter</fullName>
    </submittedName>
</protein>
<dbReference type="AlphaFoldDB" id="A0AAJ4D3S7"/>
<dbReference type="InterPro" id="IPR011701">
    <property type="entry name" value="MFS"/>
</dbReference>
<accession>A0AAJ4D3S7</accession>
<dbReference type="Gene3D" id="1.20.1250.20">
    <property type="entry name" value="MFS general substrate transporter like domains"/>
    <property type="match status" value="1"/>
</dbReference>
<sequence>MNYIQPHTKVYQKASIALFISGFVIFATLYTTQPLMPVFAKEFGISAASASLTLSISTGILAFALLAAAALADGFGLRNIMTMSLFATSVLGLLTAFSPNFAALLVMRGLLGFFLAGVPAIAMTYVGEEFDPKGLGKMMGLYISGTSLGGMSGRLLTGLLTDLFGWRDALAIIGIICVVLSYLFWVFLPQPRHSARKQTNLKKTCLAYRSVFVNGRLMLLVSLGFILMGSFVTMFNYIGFQLMGPPYRLSQTIIGLIFIVYLAGTLSSVYMGKKADRYGTSFMIKIAIAIMASGALITLFTWLPLKIAGIAVFTFGFFGAHSIASSWVGQQAGERRVQASSLYLLSYYLGSSLAGSFGGFFWTHFEWPGIISFIAGLLLIAYPVTFFAGKDAREAEAKKQLKPYSKNADI</sequence>
<feature type="transmembrane region" description="Helical" evidence="8">
    <location>
        <begin position="217"/>
        <end position="240"/>
    </location>
</feature>
<keyword evidence="7 8" id="KW-0472">Membrane</keyword>
<feature type="transmembrane region" description="Helical" evidence="8">
    <location>
        <begin position="12"/>
        <end position="31"/>
    </location>
</feature>
<evidence type="ECO:0000313" key="10">
    <source>
        <dbReference type="EMBL" id="QAT66237.1"/>
    </source>
</evidence>
<gene>
    <name evidence="10" type="ORF">EQZ20_15910</name>
</gene>
<evidence type="ECO:0000256" key="7">
    <source>
        <dbReference type="ARBA" id="ARBA00023136"/>
    </source>
</evidence>
<dbReference type="GO" id="GO:0022857">
    <property type="term" value="F:transmembrane transporter activity"/>
    <property type="evidence" value="ECO:0007669"/>
    <property type="project" value="InterPro"/>
</dbReference>
<name>A0AAJ4D3S7_9BACI</name>
<comment type="subcellular location">
    <subcellularLocation>
        <location evidence="1">Cell membrane</location>
        <topology evidence="1">Multi-pass membrane protein</topology>
    </subcellularLocation>
</comment>
<dbReference type="KEGG" id="bgy:BGLY_3161"/>
<organism evidence="10 11">
    <name type="scientific">Bacillus glycinifermentans</name>
    <dbReference type="NCBI Taxonomy" id="1664069"/>
    <lineage>
        <taxon>Bacteria</taxon>
        <taxon>Bacillati</taxon>
        <taxon>Bacillota</taxon>
        <taxon>Bacilli</taxon>
        <taxon>Bacillales</taxon>
        <taxon>Bacillaceae</taxon>
        <taxon>Bacillus</taxon>
    </lineage>
</organism>
<dbReference type="Proteomes" id="UP000288675">
    <property type="component" value="Chromosome"/>
</dbReference>
<evidence type="ECO:0000256" key="3">
    <source>
        <dbReference type="ARBA" id="ARBA00022448"/>
    </source>
</evidence>
<feature type="transmembrane region" description="Helical" evidence="8">
    <location>
        <begin position="139"/>
        <end position="157"/>
    </location>
</feature>
<feature type="transmembrane region" description="Helical" evidence="8">
    <location>
        <begin position="309"/>
        <end position="329"/>
    </location>
</feature>
<reference evidence="10 11" key="1">
    <citation type="submission" date="2019-01" db="EMBL/GenBank/DDBJ databases">
        <title>Genome sequence of Bacillus glycinifermentans SRCM103574.</title>
        <authorList>
            <person name="Kong H.-J."/>
            <person name="Jeong S.-Y."/>
            <person name="Jeong D.-Y."/>
        </authorList>
    </citation>
    <scope>NUCLEOTIDE SEQUENCE [LARGE SCALE GENOMIC DNA]</scope>
    <source>
        <strain evidence="10 11">SRCM103574</strain>
    </source>
</reference>
<comment type="similarity">
    <text evidence="2">Belongs to the major facilitator superfamily.</text>
</comment>
<dbReference type="PANTHER" id="PTHR43271:SF1">
    <property type="entry name" value="INNER MEMBRANE TRANSPORT PROTEIN YNFM"/>
    <property type="match status" value="1"/>
</dbReference>
<keyword evidence="4" id="KW-1003">Cell membrane</keyword>
<dbReference type="InterPro" id="IPR020846">
    <property type="entry name" value="MFS_dom"/>
</dbReference>
<evidence type="ECO:0000256" key="8">
    <source>
        <dbReference type="SAM" id="Phobius"/>
    </source>
</evidence>
<evidence type="ECO:0000256" key="5">
    <source>
        <dbReference type="ARBA" id="ARBA00022692"/>
    </source>
</evidence>
<dbReference type="InterPro" id="IPR036259">
    <property type="entry name" value="MFS_trans_sf"/>
</dbReference>
<evidence type="ECO:0000256" key="2">
    <source>
        <dbReference type="ARBA" id="ARBA00008335"/>
    </source>
</evidence>
<proteinExistence type="inferred from homology"/>
<dbReference type="PROSITE" id="PS50850">
    <property type="entry name" value="MFS"/>
    <property type="match status" value="1"/>
</dbReference>
<dbReference type="EMBL" id="CP035232">
    <property type="protein sequence ID" value="QAT66237.1"/>
    <property type="molecule type" value="Genomic_DNA"/>
</dbReference>
<evidence type="ECO:0000256" key="1">
    <source>
        <dbReference type="ARBA" id="ARBA00004651"/>
    </source>
</evidence>